<name>A0A2T6BZA1_9FLAO</name>
<keyword evidence="2" id="KW-0378">Hydrolase</keyword>
<feature type="binding site" evidence="5">
    <location>
        <position position="321"/>
    </location>
    <ligand>
        <name>Ca(2+)</name>
        <dbReference type="ChEBI" id="CHEBI:29108"/>
    </ligand>
</feature>
<comment type="caution">
    <text evidence="7">The sequence shown here is derived from an EMBL/GenBank/DDBJ whole genome shotgun (WGS) entry which is preliminary data.</text>
</comment>
<accession>A0A2T6BZA1</accession>
<keyword evidence="8" id="KW-1185">Reference proteome</keyword>
<dbReference type="AlphaFoldDB" id="A0A2T6BZA1"/>
<dbReference type="Proteomes" id="UP000244090">
    <property type="component" value="Unassembled WGS sequence"/>
</dbReference>
<evidence type="ECO:0000256" key="4">
    <source>
        <dbReference type="PIRSR" id="PIRSR001227-1"/>
    </source>
</evidence>
<dbReference type="InterPro" id="IPR043146">
    <property type="entry name" value="Penicillin_amidase_N_B-knob"/>
</dbReference>
<dbReference type="PANTHER" id="PTHR34218:SF5">
    <property type="entry name" value="PENICILLIN ACYLASE FAMILY PROTEIN"/>
    <property type="match status" value="1"/>
</dbReference>
<keyword evidence="6" id="KW-0472">Membrane</keyword>
<dbReference type="PANTHER" id="PTHR34218">
    <property type="entry name" value="PEPTIDASE S45 PENICILLIN AMIDASE"/>
    <property type="match status" value="1"/>
</dbReference>
<dbReference type="Gene3D" id="1.10.1400.10">
    <property type="match status" value="1"/>
</dbReference>
<dbReference type="Pfam" id="PF01804">
    <property type="entry name" value="Penicil_amidase"/>
    <property type="match status" value="1"/>
</dbReference>
<evidence type="ECO:0000256" key="6">
    <source>
        <dbReference type="SAM" id="Phobius"/>
    </source>
</evidence>
<keyword evidence="5" id="KW-0106">Calcium</keyword>
<dbReference type="PIRSF" id="PIRSF001227">
    <property type="entry name" value="Pen_acylase"/>
    <property type="match status" value="1"/>
</dbReference>
<keyword evidence="6" id="KW-1133">Transmembrane helix</keyword>
<dbReference type="InterPro" id="IPR002692">
    <property type="entry name" value="S45"/>
</dbReference>
<evidence type="ECO:0000256" key="1">
    <source>
        <dbReference type="ARBA" id="ARBA00006586"/>
    </source>
</evidence>
<feature type="binding site" evidence="5">
    <location>
        <position position="324"/>
    </location>
    <ligand>
        <name>Ca(2+)</name>
        <dbReference type="ChEBI" id="CHEBI:29108"/>
    </ligand>
</feature>
<dbReference type="InterPro" id="IPR029055">
    <property type="entry name" value="Ntn_hydrolases_N"/>
</dbReference>
<evidence type="ECO:0000256" key="2">
    <source>
        <dbReference type="ARBA" id="ARBA00022801"/>
    </source>
</evidence>
<dbReference type="GO" id="GO:0046872">
    <property type="term" value="F:metal ion binding"/>
    <property type="evidence" value="ECO:0007669"/>
    <property type="project" value="UniProtKB-KW"/>
</dbReference>
<organism evidence="7 8">
    <name type="scientific">Kordia periserrulae</name>
    <dbReference type="NCBI Taxonomy" id="701523"/>
    <lineage>
        <taxon>Bacteria</taxon>
        <taxon>Pseudomonadati</taxon>
        <taxon>Bacteroidota</taxon>
        <taxon>Flavobacteriia</taxon>
        <taxon>Flavobacteriales</taxon>
        <taxon>Flavobacteriaceae</taxon>
        <taxon>Kordia</taxon>
    </lineage>
</organism>
<dbReference type="CDD" id="cd03747">
    <property type="entry name" value="Ntn_PGA_like"/>
    <property type="match status" value="1"/>
</dbReference>
<dbReference type="EMBL" id="QBKT01000004">
    <property type="protein sequence ID" value="PTX61400.1"/>
    <property type="molecule type" value="Genomic_DNA"/>
</dbReference>
<feature type="transmembrane region" description="Helical" evidence="6">
    <location>
        <begin position="7"/>
        <end position="26"/>
    </location>
</feature>
<comment type="cofactor">
    <cofactor evidence="5">
        <name>Ca(2+)</name>
        <dbReference type="ChEBI" id="CHEBI:29108"/>
    </cofactor>
    <text evidence="5">Binds 1 Ca(2+) ion per dimer.</text>
</comment>
<keyword evidence="5" id="KW-0479">Metal-binding</keyword>
<dbReference type="InterPro" id="IPR043147">
    <property type="entry name" value="Penicillin_amidase_A-knob"/>
</dbReference>
<gene>
    <name evidence="7" type="ORF">C8N46_10443</name>
</gene>
<dbReference type="OrthoDB" id="9759796at2"/>
<dbReference type="Gene3D" id="1.10.439.10">
    <property type="entry name" value="Penicillin Amidohydrolase, domain 1"/>
    <property type="match status" value="1"/>
</dbReference>
<dbReference type="Gene3D" id="3.60.20.10">
    <property type="entry name" value="Glutamine Phosphoribosylpyrophosphate, subunit 1, domain 1"/>
    <property type="match status" value="1"/>
</dbReference>
<dbReference type="RefSeq" id="WP_108114645.1">
    <property type="nucleotide sequence ID" value="NZ_QBKT01000004.1"/>
</dbReference>
<keyword evidence="6" id="KW-0812">Transmembrane</keyword>
<dbReference type="SUPFAM" id="SSF56235">
    <property type="entry name" value="N-terminal nucleophile aminohydrolases (Ntn hydrolases)"/>
    <property type="match status" value="1"/>
</dbReference>
<dbReference type="GO" id="GO:0016811">
    <property type="term" value="F:hydrolase activity, acting on carbon-nitrogen (but not peptide) bonds, in linear amides"/>
    <property type="evidence" value="ECO:0007669"/>
    <property type="project" value="InterPro"/>
</dbReference>
<dbReference type="Gene3D" id="2.30.120.10">
    <property type="match status" value="1"/>
</dbReference>
<reference evidence="7 8" key="1">
    <citation type="submission" date="2018-04" db="EMBL/GenBank/DDBJ databases">
        <title>Genomic Encyclopedia of Archaeal and Bacterial Type Strains, Phase II (KMG-II): from individual species to whole genera.</title>
        <authorList>
            <person name="Goeker M."/>
        </authorList>
    </citation>
    <scope>NUCLEOTIDE SEQUENCE [LARGE SCALE GENOMIC DNA]</scope>
    <source>
        <strain evidence="7 8">DSM 25731</strain>
    </source>
</reference>
<protein>
    <submittedName>
        <fullName evidence="7">Penicillin amidase</fullName>
    </submittedName>
</protein>
<evidence type="ECO:0000313" key="8">
    <source>
        <dbReference type="Proteomes" id="UP000244090"/>
    </source>
</evidence>
<dbReference type="InterPro" id="IPR014395">
    <property type="entry name" value="Pen/GL7ACA/AHL_acylase"/>
</dbReference>
<evidence type="ECO:0000256" key="3">
    <source>
        <dbReference type="ARBA" id="ARBA00023145"/>
    </source>
</evidence>
<feature type="active site" description="Nucleophile" evidence="4">
    <location>
        <position position="249"/>
    </location>
</feature>
<comment type="similarity">
    <text evidence="1">Belongs to the peptidase S45 family.</text>
</comment>
<proteinExistence type="inferred from homology"/>
<sequence>MKKAAKIIGVLILIILIAGFIFYRTLLPTYDGSFDIENIQEEVTIHYDTYGIPHIYAQNEEDAFTALGFVHAQDRLWQMEVIRRIAPARLSEIFGETTIDTDRFFATIGIDEASEITLQTADKNSESYQLMQAYVNGVNQFIAQGATPVEFYLTGIDKTEFTVKDIHNILGYMAFSFAMAHKTDPLLTSIQQKLGDEYLADLGLEVDPNTTLIQNYPPKKADTTKVKNTFIAAIDRILKPLPIPQFIGSNSWVLAPQRTATGKVLFANDPHIGFAQPSVWYEAHVHTPTYEIYGYHLAGIPFPLLGHNRKIAYGMTMFENDDIDFYWEENNPANASQYKTPNGYTDYTEVTKTIKVKDAEDVTLTVKRSHHGPILNGIADGIDFEQPVAMSWIYTQRKNELLEACYIMSHANNQVEFEKSIPKIHAPGLNIMYGDAEDNIGWYTAGQLYELPENVNSKLILNGTSGENEPLRFLTTDENPRATNPPWNYVYSANNQPDSINGSLYPGYYLPENRAKRIVELIEANDKFTKDDMMNMLLDNTSKIHAKAIKDVVSLIENDGLSLKEKEVATVLKNWNGENKLTDIAPTIYHRFIYQYLKNTFGDELDTTTFDMLLKTHLCKRFTVPLLYQESIWYDNVATDKKETRKDILLKSFKEMVVLLEVQFGNNIQDWTWNKVHTVEHEHPIGKVEMLRSYFNVGPFEVASTSETINNLGFHYDESGTYNVYFGPSTRRVIDFSDIENSMSILPTGQSGNPFSAHYDDQAEMYVQGKFRKMMLNTEEIKQNAKNTLTLE</sequence>
<dbReference type="InterPro" id="IPR023343">
    <property type="entry name" value="Penicillin_amidase_dom1"/>
</dbReference>
<evidence type="ECO:0000256" key="5">
    <source>
        <dbReference type="PIRSR" id="PIRSR001227-2"/>
    </source>
</evidence>
<dbReference type="GO" id="GO:0017000">
    <property type="term" value="P:antibiotic biosynthetic process"/>
    <property type="evidence" value="ECO:0007669"/>
    <property type="project" value="InterPro"/>
</dbReference>
<keyword evidence="3" id="KW-0865">Zymogen</keyword>
<evidence type="ECO:0000313" key="7">
    <source>
        <dbReference type="EMBL" id="PTX61400.1"/>
    </source>
</evidence>